<dbReference type="PANTHER" id="PTHR11138">
    <property type="entry name" value="METHIONYL-TRNA FORMYLTRANSFERASE"/>
    <property type="match status" value="1"/>
</dbReference>
<dbReference type="CDD" id="cd08646">
    <property type="entry name" value="FMT_core_Met-tRNA-FMT_N"/>
    <property type="match status" value="1"/>
</dbReference>
<reference evidence="8" key="1">
    <citation type="submission" date="2023-02" db="EMBL/GenBank/DDBJ databases">
        <title>Host association and intracellularity evolved multiple times independently in the Rickettsiales.</title>
        <authorList>
            <person name="Castelli M."/>
            <person name="Nardi T."/>
            <person name="Gammuto L."/>
            <person name="Bellinzona G."/>
            <person name="Sabaneyeva E."/>
            <person name="Potekhin A."/>
            <person name="Serra V."/>
            <person name="Petroni G."/>
            <person name="Sassera D."/>
        </authorList>
    </citation>
    <scope>NUCLEOTIDE SEQUENCE</scope>
    <source>
        <strain evidence="8">USBL-36I1</strain>
    </source>
</reference>
<dbReference type="InterPro" id="IPR044135">
    <property type="entry name" value="Met-tRNA-FMT_C"/>
</dbReference>
<dbReference type="CDD" id="cd08704">
    <property type="entry name" value="Met_tRNA_FMT_C"/>
    <property type="match status" value="1"/>
</dbReference>
<keyword evidence="3 5" id="KW-0808">Transferase</keyword>
<name>A0AAE4VM36_9RICK</name>
<evidence type="ECO:0000259" key="7">
    <source>
        <dbReference type="Pfam" id="PF02911"/>
    </source>
</evidence>
<dbReference type="GO" id="GO:0004479">
    <property type="term" value="F:methionyl-tRNA formyltransferase activity"/>
    <property type="evidence" value="ECO:0007669"/>
    <property type="project" value="UniProtKB-UniRule"/>
</dbReference>
<evidence type="ECO:0000256" key="3">
    <source>
        <dbReference type="ARBA" id="ARBA00022679"/>
    </source>
</evidence>
<evidence type="ECO:0000259" key="6">
    <source>
        <dbReference type="Pfam" id="PF00551"/>
    </source>
</evidence>
<dbReference type="SUPFAM" id="SSF53328">
    <property type="entry name" value="Formyltransferase"/>
    <property type="match status" value="1"/>
</dbReference>
<dbReference type="InterPro" id="IPR005794">
    <property type="entry name" value="Fmt"/>
</dbReference>
<sequence length="430" mass="48932">MSDFIKNSSFYHKIKIVFMGTGEFALPTLYTLLENNSKIDICEIYTAIPGKKEIGNKIGNKIGNNKFSLEQKKNLNQTISSVYEFGIANNINIKTPLRITEDVINHIRSICPDLIVVVSYGLILPENLLSVPKYYCINLHPSSLPRWRGAAPIQRAIMAGDNMTDICVMIMDKGCDTGPVIKRENYNLDNTKVFGEISKDIAEIGAKMMLSVIEDIILYNGIILSSIQSNEGSCYASKITKDDEVINFKESGRNIHYKIKALSPNPGAYCLFRNKRLKLLRSHYFSLKENNNINFNQNNLFFLDETSLNNIFFDFLISAENQHNIKIDQKKDDNKIIQDNLVLSAPIFSHNNRIFIICSSDDDINLNYYNNNYFSNIFSNMFNFFSLKTKERGLLCCAFGEIIEIIELQIEGGKILSATQFINGYLKSKK</sequence>
<dbReference type="GO" id="GO:0005829">
    <property type="term" value="C:cytosol"/>
    <property type="evidence" value="ECO:0007669"/>
    <property type="project" value="TreeGrafter"/>
</dbReference>
<comment type="similarity">
    <text evidence="1 5">Belongs to the Fmt family.</text>
</comment>
<comment type="function">
    <text evidence="5">Attaches a formyl group to the free amino group of methionyl-tRNA(fMet). The formyl group appears to play a dual role in the initiator identity of N-formylmethionyl-tRNA by promoting its recognition by IF2 and preventing the misappropriation of this tRNA by the elongation apparatus.</text>
</comment>
<evidence type="ECO:0000256" key="2">
    <source>
        <dbReference type="ARBA" id="ARBA00012261"/>
    </source>
</evidence>
<dbReference type="InterPro" id="IPR041711">
    <property type="entry name" value="Met-tRNA-FMT_N"/>
</dbReference>
<evidence type="ECO:0000313" key="9">
    <source>
        <dbReference type="Proteomes" id="UP001289135"/>
    </source>
</evidence>
<dbReference type="InterPro" id="IPR002376">
    <property type="entry name" value="Formyl_transf_N"/>
</dbReference>
<protein>
    <recommendedName>
        <fullName evidence="2 5">Methionyl-tRNA formyltransferase</fullName>
        <ecNumber evidence="2 5">2.1.2.9</ecNumber>
    </recommendedName>
</protein>
<dbReference type="Gene3D" id="3.40.50.12230">
    <property type="match status" value="1"/>
</dbReference>
<dbReference type="RefSeq" id="WP_322498536.1">
    <property type="nucleotide sequence ID" value="NZ_JARGYU010000001.1"/>
</dbReference>
<dbReference type="EMBL" id="JARGYU010000001">
    <property type="protein sequence ID" value="MDZ5761109.1"/>
    <property type="molecule type" value="Genomic_DNA"/>
</dbReference>
<comment type="caution">
    <text evidence="8">The sequence shown here is derived from an EMBL/GenBank/DDBJ whole genome shotgun (WGS) entry which is preliminary data.</text>
</comment>
<accession>A0AAE4VM36</accession>
<feature type="domain" description="Formyl transferase C-terminal" evidence="7">
    <location>
        <begin position="238"/>
        <end position="291"/>
    </location>
</feature>
<dbReference type="InterPro" id="IPR011034">
    <property type="entry name" value="Formyl_transferase-like_C_sf"/>
</dbReference>
<feature type="domain" description="Formyl transferase N-terminal" evidence="6">
    <location>
        <begin position="15"/>
        <end position="213"/>
    </location>
</feature>
<dbReference type="EC" id="2.1.2.9" evidence="2 5"/>
<dbReference type="AlphaFoldDB" id="A0AAE4VM36"/>
<keyword evidence="4 5" id="KW-0648">Protein biosynthesis</keyword>
<proteinExistence type="inferred from homology"/>
<evidence type="ECO:0000313" key="8">
    <source>
        <dbReference type="EMBL" id="MDZ5761109.1"/>
    </source>
</evidence>
<dbReference type="Pfam" id="PF00551">
    <property type="entry name" value="Formyl_trans_N"/>
    <property type="match status" value="1"/>
</dbReference>
<feature type="binding site" evidence="5">
    <location>
        <begin position="142"/>
        <end position="145"/>
    </location>
    <ligand>
        <name>(6S)-5,6,7,8-tetrahydrofolate</name>
        <dbReference type="ChEBI" id="CHEBI:57453"/>
    </ligand>
</feature>
<organism evidence="8 9">
    <name type="scientific">Lyticum sinuosum</name>
    <dbReference type="NCBI Taxonomy" id="1332059"/>
    <lineage>
        <taxon>Bacteria</taxon>
        <taxon>Pseudomonadati</taxon>
        <taxon>Pseudomonadota</taxon>
        <taxon>Alphaproteobacteria</taxon>
        <taxon>Rickettsiales</taxon>
        <taxon>Lyticum</taxon>
    </lineage>
</organism>
<gene>
    <name evidence="5" type="primary">fmt</name>
    <name evidence="8" type="ORF">Lyticum_00274</name>
</gene>
<dbReference type="HAMAP" id="MF_00182">
    <property type="entry name" value="Formyl_trans"/>
    <property type="match status" value="1"/>
</dbReference>
<dbReference type="Pfam" id="PF02911">
    <property type="entry name" value="Formyl_trans_C"/>
    <property type="match status" value="1"/>
</dbReference>
<dbReference type="PANTHER" id="PTHR11138:SF5">
    <property type="entry name" value="METHIONYL-TRNA FORMYLTRANSFERASE, MITOCHONDRIAL"/>
    <property type="match status" value="1"/>
</dbReference>
<dbReference type="InterPro" id="IPR005793">
    <property type="entry name" value="Formyl_trans_C"/>
</dbReference>
<evidence type="ECO:0000256" key="1">
    <source>
        <dbReference type="ARBA" id="ARBA00010699"/>
    </source>
</evidence>
<evidence type="ECO:0000256" key="4">
    <source>
        <dbReference type="ARBA" id="ARBA00022917"/>
    </source>
</evidence>
<evidence type="ECO:0000256" key="5">
    <source>
        <dbReference type="HAMAP-Rule" id="MF_00182"/>
    </source>
</evidence>
<dbReference type="SUPFAM" id="SSF50486">
    <property type="entry name" value="FMT C-terminal domain-like"/>
    <property type="match status" value="1"/>
</dbReference>
<dbReference type="Proteomes" id="UP001289135">
    <property type="component" value="Unassembled WGS sequence"/>
</dbReference>
<dbReference type="NCBIfam" id="TIGR00460">
    <property type="entry name" value="fmt"/>
    <property type="match status" value="1"/>
</dbReference>
<keyword evidence="9" id="KW-1185">Reference proteome</keyword>
<dbReference type="InterPro" id="IPR036477">
    <property type="entry name" value="Formyl_transf_N_sf"/>
</dbReference>
<comment type="catalytic activity">
    <reaction evidence="5">
        <text>L-methionyl-tRNA(fMet) + (6R)-10-formyltetrahydrofolate = N-formyl-L-methionyl-tRNA(fMet) + (6S)-5,6,7,8-tetrahydrofolate + H(+)</text>
        <dbReference type="Rhea" id="RHEA:24380"/>
        <dbReference type="Rhea" id="RHEA-COMP:9952"/>
        <dbReference type="Rhea" id="RHEA-COMP:9953"/>
        <dbReference type="ChEBI" id="CHEBI:15378"/>
        <dbReference type="ChEBI" id="CHEBI:57453"/>
        <dbReference type="ChEBI" id="CHEBI:78530"/>
        <dbReference type="ChEBI" id="CHEBI:78844"/>
        <dbReference type="ChEBI" id="CHEBI:195366"/>
        <dbReference type="EC" id="2.1.2.9"/>
    </reaction>
</comment>